<accession>A0A3S1D978</accession>
<feature type="transmembrane region" description="Helical" evidence="1">
    <location>
        <begin position="140"/>
        <end position="159"/>
    </location>
</feature>
<name>A0A3S1D978_9BACL</name>
<evidence type="ECO:0000313" key="3">
    <source>
        <dbReference type="Proteomes" id="UP000272464"/>
    </source>
</evidence>
<sequence>MIKMTQQQWDLIGYGVWALIIWMTLKQFRQTRRPVQGKGLNLLLGDWLLFAPLPWIVYRMIERGTWEQLAWTLGLGILLSLPYILTTKFQAAADGTIKFKPNAAFYIFLFGFPYLRYTIRDRIFHSHPILSAQHRPDIELMLAEYIAVLVLLTFLWRLFMFISYRRTLRAAAAQGDTRTDQSVITASL</sequence>
<dbReference type="AlphaFoldDB" id="A0A3S1D978"/>
<dbReference type="OrthoDB" id="2607085at2"/>
<comment type="caution">
    <text evidence="2">The sequence shown here is derived from an EMBL/GenBank/DDBJ whole genome shotgun (WGS) entry which is preliminary data.</text>
</comment>
<reference evidence="2 3" key="1">
    <citation type="submission" date="2018-12" db="EMBL/GenBank/DDBJ databases">
        <authorList>
            <person name="Sun L."/>
            <person name="Chen Z."/>
        </authorList>
    </citation>
    <scope>NUCLEOTIDE SEQUENCE [LARGE SCALE GENOMIC DNA]</scope>
    <source>
        <strain evidence="2 3">3-5-3</strain>
    </source>
</reference>
<feature type="transmembrane region" description="Helical" evidence="1">
    <location>
        <begin position="70"/>
        <end position="91"/>
    </location>
</feature>
<keyword evidence="1" id="KW-0472">Membrane</keyword>
<dbReference type="Proteomes" id="UP000272464">
    <property type="component" value="Unassembled WGS sequence"/>
</dbReference>
<gene>
    <name evidence="2" type="ORF">EJP77_09885</name>
</gene>
<feature type="transmembrane region" description="Helical" evidence="1">
    <location>
        <begin position="40"/>
        <end position="58"/>
    </location>
</feature>
<evidence type="ECO:0000313" key="2">
    <source>
        <dbReference type="EMBL" id="RUT31691.1"/>
    </source>
</evidence>
<feature type="transmembrane region" description="Helical" evidence="1">
    <location>
        <begin position="103"/>
        <end position="120"/>
    </location>
</feature>
<proteinExistence type="predicted"/>
<keyword evidence="1" id="KW-1133">Transmembrane helix</keyword>
<dbReference type="InterPro" id="IPR058247">
    <property type="entry name" value="DUF1453"/>
</dbReference>
<dbReference type="EMBL" id="RZNX01000003">
    <property type="protein sequence ID" value="RUT31691.1"/>
    <property type="molecule type" value="Genomic_DNA"/>
</dbReference>
<organism evidence="2 3">
    <name type="scientific">Paenibacillus zeisoli</name>
    <dbReference type="NCBI Taxonomy" id="2496267"/>
    <lineage>
        <taxon>Bacteria</taxon>
        <taxon>Bacillati</taxon>
        <taxon>Bacillota</taxon>
        <taxon>Bacilli</taxon>
        <taxon>Bacillales</taxon>
        <taxon>Paenibacillaceae</taxon>
        <taxon>Paenibacillus</taxon>
    </lineage>
</organism>
<keyword evidence="3" id="KW-1185">Reference proteome</keyword>
<protein>
    <submittedName>
        <fullName evidence="2">DUF1453 family protein</fullName>
    </submittedName>
</protein>
<dbReference type="Pfam" id="PF07301">
    <property type="entry name" value="DUF1453"/>
    <property type="match status" value="1"/>
</dbReference>
<keyword evidence="1" id="KW-0812">Transmembrane</keyword>
<evidence type="ECO:0000256" key="1">
    <source>
        <dbReference type="SAM" id="Phobius"/>
    </source>
</evidence>